<evidence type="ECO:0000256" key="9">
    <source>
        <dbReference type="SAM" id="Phobius"/>
    </source>
</evidence>
<evidence type="ECO:0000256" key="6">
    <source>
        <dbReference type="ARBA" id="ARBA00022989"/>
    </source>
</evidence>
<feature type="transmembrane region" description="Helical" evidence="9">
    <location>
        <begin position="572"/>
        <end position="597"/>
    </location>
</feature>
<keyword evidence="13" id="KW-1185">Reference proteome</keyword>
<dbReference type="GO" id="GO:0006865">
    <property type="term" value="P:amino acid transport"/>
    <property type="evidence" value="ECO:0007669"/>
    <property type="project" value="UniProtKB-KW"/>
</dbReference>
<dbReference type="PANTHER" id="PTHR11795">
    <property type="entry name" value="BRANCHED-CHAIN AMINO ACID TRANSPORT SYSTEM PERMEASE PROTEIN LIVH"/>
    <property type="match status" value="1"/>
</dbReference>
<feature type="transmembrane region" description="Helical" evidence="9">
    <location>
        <begin position="609"/>
        <end position="632"/>
    </location>
</feature>
<dbReference type="EMBL" id="BSDO01000003">
    <property type="protein sequence ID" value="GLI23067.1"/>
    <property type="molecule type" value="Genomic_DNA"/>
</dbReference>
<evidence type="ECO:0000256" key="1">
    <source>
        <dbReference type="ARBA" id="ARBA00004651"/>
    </source>
</evidence>
<keyword evidence="6 9" id="KW-1133">Transmembrane helix</keyword>
<dbReference type="CDD" id="cd06582">
    <property type="entry name" value="TM_PBP1_LivH_like"/>
    <property type="match status" value="1"/>
</dbReference>
<evidence type="ECO:0000256" key="4">
    <source>
        <dbReference type="ARBA" id="ARBA00022692"/>
    </source>
</evidence>
<evidence type="ECO:0000256" key="7">
    <source>
        <dbReference type="ARBA" id="ARBA00023136"/>
    </source>
</evidence>
<keyword evidence="4 9" id="KW-0812">Transmembrane</keyword>
<feature type="transmembrane region" description="Helical" evidence="9">
    <location>
        <begin position="486"/>
        <end position="504"/>
    </location>
</feature>
<feature type="transmembrane region" description="Helical" evidence="9">
    <location>
        <begin position="438"/>
        <end position="458"/>
    </location>
</feature>
<reference evidence="10" key="1">
    <citation type="submission" date="2022-12" db="EMBL/GenBank/DDBJ databases">
        <title>Reference genome sequencing for broad-spectrum identification of bacterial and archaeal isolates by mass spectrometry.</title>
        <authorList>
            <person name="Sekiguchi Y."/>
            <person name="Tourlousse D.M."/>
        </authorList>
    </citation>
    <scope>NUCLEOTIDE SEQUENCE</scope>
    <source>
        <strain evidence="10">301</strain>
    </source>
</reference>
<feature type="transmembrane region" description="Helical" evidence="9">
    <location>
        <begin position="531"/>
        <end position="552"/>
    </location>
</feature>
<organism evidence="10 12">
    <name type="scientific">Xanthobacter flavus</name>
    <dbReference type="NCBI Taxonomy" id="281"/>
    <lineage>
        <taxon>Bacteria</taxon>
        <taxon>Pseudomonadati</taxon>
        <taxon>Pseudomonadota</taxon>
        <taxon>Alphaproteobacteria</taxon>
        <taxon>Hyphomicrobiales</taxon>
        <taxon>Xanthobacteraceae</taxon>
        <taxon>Xanthobacter</taxon>
    </lineage>
</organism>
<evidence type="ECO:0000313" key="10">
    <source>
        <dbReference type="EMBL" id="GLI23067.1"/>
    </source>
</evidence>
<feature type="transmembrane region" description="Helical" evidence="9">
    <location>
        <begin position="263"/>
        <end position="295"/>
    </location>
</feature>
<dbReference type="Pfam" id="PF02653">
    <property type="entry name" value="BPD_transp_2"/>
    <property type="match status" value="2"/>
</dbReference>
<feature type="transmembrane region" description="Helical" evidence="9">
    <location>
        <begin position="48"/>
        <end position="79"/>
    </location>
</feature>
<dbReference type="GO" id="GO:0005886">
    <property type="term" value="C:plasma membrane"/>
    <property type="evidence" value="ECO:0007669"/>
    <property type="project" value="UniProtKB-SubCell"/>
</dbReference>
<reference evidence="11 13" key="2">
    <citation type="submission" date="2023-07" db="EMBL/GenBank/DDBJ databases">
        <title>Genomic Encyclopedia of Type Strains, Phase IV (KMG-IV): sequencing the most valuable type-strain genomes for metagenomic binning, comparative biology and taxonomic classification.</title>
        <authorList>
            <person name="Goeker M."/>
        </authorList>
    </citation>
    <scope>NUCLEOTIDE SEQUENCE [LARGE SCALE GENOMIC DNA]</scope>
    <source>
        <strain evidence="11 13">DSM 338</strain>
    </source>
</reference>
<proteinExistence type="inferred from homology"/>
<keyword evidence="7 9" id="KW-0472">Membrane</keyword>
<feature type="transmembrane region" description="Helical" evidence="9">
    <location>
        <begin position="182"/>
        <end position="210"/>
    </location>
</feature>
<dbReference type="AlphaFoldDB" id="A0A9W6CNE5"/>
<comment type="similarity">
    <text evidence="8">Belongs to the binding-protein-dependent transport system permease family. LivHM subfamily.</text>
</comment>
<dbReference type="PANTHER" id="PTHR11795:SF442">
    <property type="entry name" value="ABC TRANSPORTER ATP-BINDING PROTEIN"/>
    <property type="match status" value="1"/>
</dbReference>
<sequence length="658" mass="69093">MQLLFVEQLLNGVQLGVILFLMAAGLTLTFGIMNLVNLAHGSLFMLGAYLGVAFALVTGSFVAGFVAAGLATFVIGLVLERLVIRHLYARSHLDQVMCTVGLVYVLNEATRMVFGPEPLHAPIPAFLAGSVELIPGAPYPAYRLAMIGAGLAIAGLLYVLIGRTRMGMLIRAGASNRVMTSVLGVNIGAIYAVVFGIGAALAGFAGYIAAPILTVYPGMGDNVLILALVVLVVGGMGSVKGAFVAALLVGVIDTIGRAYLKDLMALVLSPVAANTVAPALASMLIYILMAVILFFRPQGLIPAAGLRRPEAPPEASDHGPTGPGVLARWRVPAIGLLGGAFLLLPLVAGLADQPFWVDMGLRVIIFAIAALSLDLILGQTGLVSFGHALYLGIGAYVVGILADAGVESGFVQWPLAMAISSLLAAALSMVALRTSGTFFIMITLAFAQMMFYGASSLYDYGGDDGMHLAVRSTFGGLVDLYDSRQFYYLALAMLVVLAGLNIRLARARFGTVLKGIRINERRMEAAGFPTFRYKLAACVLSAAVCGLAGAMLANAAEFVGPQYMDWTRSAELMIMVVAGGLATPFGAIIGALAYLGIEKYLSDLTIHWRLGFGALLILLVFLGRGGLSALFAPGPAGQTTPVHKGSFRWARPFFRPRA</sequence>
<dbReference type="InterPro" id="IPR001851">
    <property type="entry name" value="ABC_transp_permease"/>
</dbReference>
<dbReference type="InterPro" id="IPR043428">
    <property type="entry name" value="LivM-like"/>
</dbReference>
<dbReference type="GO" id="GO:0015658">
    <property type="term" value="F:branched-chain amino acid transmembrane transporter activity"/>
    <property type="evidence" value="ECO:0007669"/>
    <property type="project" value="InterPro"/>
</dbReference>
<dbReference type="CDD" id="cd06581">
    <property type="entry name" value="TM_PBP1_LivM_like"/>
    <property type="match status" value="1"/>
</dbReference>
<dbReference type="EMBL" id="JAVDPY010000004">
    <property type="protein sequence ID" value="MDR6334347.1"/>
    <property type="molecule type" value="Genomic_DNA"/>
</dbReference>
<protein>
    <submittedName>
        <fullName evidence="11">Branched-chain amino acid transport system permease protein</fullName>
    </submittedName>
</protein>
<feature type="transmembrane region" description="Helical" evidence="9">
    <location>
        <begin position="363"/>
        <end position="390"/>
    </location>
</feature>
<evidence type="ECO:0000313" key="12">
    <source>
        <dbReference type="Proteomes" id="UP001144397"/>
    </source>
</evidence>
<comment type="caution">
    <text evidence="10">The sequence shown here is derived from an EMBL/GenBank/DDBJ whole genome shotgun (WGS) entry which is preliminary data.</text>
</comment>
<keyword evidence="2" id="KW-0813">Transport</keyword>
<dbReference type="Proteomes" id="UP001144397">
    <property type="component" value="Unassembled WGS sequence"/>
</dbReference>
<gene>
    <name evidence="11" type="ORF">GGQ86_002823</name>
    <name evidence="10" type="ORF">XFLAVUS301_27410</name>
</gene>
<evidence type="ECO:0000256" key="8">
    <source>
        <dbReference type="ARBA" id="ARBA00037998"/>
    </source>
</evidence>
<comment type="subcellular location">
    <subcellularLocation>
        <location evidence="1">Cell membrane</location>
        <topology evidence="1">Multi-pass membrane protein</topology>
    </subcellularLocation>
</comment>
<feature type="transmembrane region" description="Helical" evidence="9">
    <location>
        <begin position="329"/>
        <end position="351"/>
    </location>
</feature>
<accession>A0A9W6CNE5</accession>
<feature type="transmembrane region" description="Helical" evidence="9">
    <location>
        <begin position="410"/>
        <end position="431"/>
    </location>
</feature>
<name>A0A9W6CNE5_XANFL</name>
<evidence type="ECO:0000313" key="11">
    <source>
        <dbReference type="EMBL" id="MDR6334347.1"/>
    </source>
</evidence>
<evidence type="ECO:0000313" key="13">
    <source>
        <dbReference type="Proteomes" id="UP001245370"/>
    </source>
</evidence>
<feature type="transmembrane region" description="Helical" evidence="9">
    <location>
        <begin position="141"/>
        <end position="161"/>
    </location>
</feature>
<evidence type="ECO:0000256" key="5">
    <source>
        <dbReference type="ARBA" id="ARBA00022970"/>
    </source>
</evidence>
<keyword evidence="5" id="KW-0029">Amino-acid transport</keyword>
<feature type="transmembrane region" description="Helical" evidence="9">
    <location>
        <begin position="222"/>
        <end position="251"/>
    </location>
</feature>
<evidence type="ECO:0000256" key="3">
    <source>
        <dbReference type="ARBA" id="ARBA00022475"/>
    </source>
</evidence>
<feature type="transmembrane region" description="Helical" evidence="9">
    <location>
        <begin position="12"/>
        <end position="36"/>
    </location>
</feature>
<dbReference type="Proteomes" id="UP001245370">
    <property type="component" value="Unassembled WGS sequence"/>
</dbReference>
<dbReference type="InterPro" id="IPR052157">
    <property type="entry name" value="BCAA_transport_permease"/>
</dbReference>
<evidence type="ECO:0000256" key="2">
    <source>
        <dbReference type="ARBA" id="ARBA00022448"/>
    </source>
</evidence>
<keyword evidence="3" id="KW-1003">Cell membrane</keyword>